<dbReference type="EMBL" id="CM001883">
    <property type="protein sequence ID" value="EOY10157.1"/>
    <property type="molecule type" value="Genomic_DNA"/>
</dbReference>
<evidence type="ECO:0000256" key="1">
    <source>
        <dbReference type="ARBA" id="ARBA00022821"/>
    </source>
</evidence>
<organism evidence="2 3">
    <name type="scientific">Theobroma cacao</name>
    <name type="common">Cacao</name>
    <name type="synonym">Cocoa</name>
    <dbReference type="NCBI Taxonomy" id="3641"/>
    <lineage>
        <taxon>Eukaryota</taxon>
        <taxon>Viridiplantae</taxon>
        <taxon>Streptophyta</taxon>
        <taxon>Embryophyta</taxon>
        <taxon>Tracheophyta</taxon>
        <taxon>Spermatophyta</taxon>
        <taxon>Magnoliopsida</taxon>
        <taxon>eudicotyledons</taxon>
        <taxon>Gunneridae</taxon>
        <taxon>Pentapetalae</taxon>
        <taxon>rosids</taxon>
        <taxon>malvids</taxon>
        <taxon>Malvales</taxon>
        <taxon>Malvaceae</taxon>
        <taxon>Byttnerioideae</taxon>
        <taxon>Theobroma</taxon>
    </lineage>
</organism>
<evidence type="ECO:0000313" key="2">
    <source>
        <dbReference type="EMBL" id="EOY10157.1"/>
    </source>
</evidence>
<dbReference type="HOGENOM" id="CLU_2150470_0_0_1"/>
<keyword evidence="1" id="KW-0611">Plant defense</keyword>
<name>A0A061F0J6_THECC</name>
<dbReference type="PANTHER" id="PTHR36766">
    <property type="entry name" value="PLANT BROAD-SPECTRUM MILDEW RESISTANCE PROTEIN RPW8"/>
    <property type="match status" value="1"/>
</dbReference>
<dbReference type="OMA" id="NIGRCPI"/>
<dbReference type="Gene3D" id="3.80.10.10">
    <property type="entry name" value="Ribonuclease Inhibitor"/>
    <property type="match status" value="1"/>
</dbReference>
<dbReference type="Proteomes" id="UP000026915">
    <property type="component" value="Chromosome 5"/>
</dbReference>
<dbReference type="SUPFAM" id="SSF52058">
    <property type="entry name" value="L domain-like"/>
    <property type="match status" value="1"/>
</dbReference>
<proteinExistence type="predicted"/>
<evidence type="ECO:0000313" key="3">
    <source>
        <dbReference type="Proteomes" id="UP000026915"/>
    </source>
</evidence>
<dbReference type="InParanoid" id="A0A061F0J6"/>
<dbReference type="AlphaFoldDB" id="A0A061F0J6"/>
<keyword evidence="3" id="KW-1185">Reference proteome</keyword>
<protein>
    <submittedName>
        <fullName evidence="2">Uncharacterized protein</fullName>
    </submittedName>
</protein>
<gene>
    <name evidence="2" type="ORF">TCM_025531</name>
</gene>
<accession>A0A061F0J6</accession>
<dbReference type="PANTHER" id="PTHR36766:SF61">
    <property type="entry name" value="NB-ARC DOMAIN DISEASE RESISTANCE PROTEIN"/>
    <property type="match status" value="1"/>
</dbReference>
<reference evidence="2 3" key="1">
    <citation type="journal article" date="2013" name="Genome Biol.">
        <title>The genome sequence of the most widely cultivated cacao type and its use to identify candidate genes regulating pod color.</title>
        <authorList>
            <person name="Motamayor J.C."/>
            <person name="Mockaitis K."/>
            <person name="Schmutz J."/>
            <person name="Haiminen N."/>
            <person name="Iii D.L."/>
            <person name="Cornejo O."/>
            <person name="Findley S.D."/>
            <person name="Zheng P."/>
            <person name="Utro F."/>
            <person name="Royaert S."/>
            <person name="Saski C."/>
            <person name="Jenkins J."/>
            <person name="Podicheti R."/>
            <person name="Zhao M."/>
            <person name="Scheffler B.E."/>
            <person name="Stack J.C."/>
            <person name="Feltus F.A."/>
            <person name="Mustiga G.M."/>
            <person name="Amores F."/>
            <person name="Phillips W."/>
            <person name="Marelli J.P."/>
            <person name="May G.D."/>
            <person name="Shapiro H."/>
            <person name="Ma J."/>
            <person name="Bustamante C.D."/>
            <person name="Schnell R.J."/>
            <person name="Main D."/>
            <person name="Gilbert D."/>
            <person name="Parida L."/>
            <person name="Kuhn D.N."/>
        </authorList>
    </citation>
    <scope>NUCLEOTIDE SEQUENCE [LARGE SCALE GENOMIC DNA]</scope>
    <source>
        <strain evidence="3">cv. Matina 1-6</strain>
    </source>
</reference>
<dbReference type="Gramene" id="EOY10157">
    <property type="protein sequence ID" value="EOY10157"/>
    <property type="gene ID" value="TCM_025531"/>
</dbReference>
<sequence>MVIIGGLPKLEVLPQWLLGGSANTLQLLALVECENLTTFPDRQNLTSLERLVIRDCPNLSSLPERMQCLKELNIGRCPILSEGYKPENGEDWAKISHGTSAFNGVGLAVVFM</sequence>
<dbReference type="GO" id="GO:0006952">
    <property type="term" value="P:defense response"/>
    <property type="evidence" value="ECO:0007669"/>
    <property type="project" value="UniProtKB-KW"/>
</dbReference>
<dbReference type="InterPro" id="IPR032675">
    <property type="entry name" value="LRR_dom_sf"/>
</dbReference>